<feature type="domain" description="ESX-1 secretion-associated protein EspA/EspE-like" evidence="2">
    <location>
        <begin position="95"/>
        <end position="178"/>
    </location>
</feature>
<reference evidence="3 4" key="1">
    <citation type="journal article" date="2019" name="Emerg. Microbes Infect.">
        <title>Comprehensive subspecies identification of 175 nontuberculous mycobacteria species based on 7547 genomic profiles.</title>
        <authorList>
            <person name="Matsumoto Y."/>
            <person name="Kinjo T."/>
            <person name="Motooka D."/>
            <person name="Nabeya D."/>
            <person name="Jung N."/>
            <person name="Uechi K."/>
            <person name="Horii T."/>
            <person name="Iida T."/>
            <person name="Fujita J."/>
            <person name="Nakamura S."/>
        </authorList>
    </citation>
    <scope>NUCLEOTIDE SEQUENCE [LARGE SCALE GENOMIC DNA]</scope>
    <source>
        <strain evidence="3 4">JCM 6367</strain>
    </source>
</reference>
<evidence type="ECO:0000313" key="4">
    <source>
        <dbReference type="Proteomes" id="UP000466554"/>
    </source>
</evidence>
<feature type="region of interest" description="Disordered" evidence="1">
    <location>
        <begin position="255"/>
        <end position="370"/>
    </location>
</feature>
<feature type="compositionally biased region" description="Low complexity" evidence="1">
    <location>
        <begin position="306"/>
        <end position="319"/>
    </location>
</feature>
<dbReference type="EMBL" id="AP022598">
    <property type="protein sequence ID" value="BBY74798.1"/>
    <property type="molecule type" value="Genomic_DNA"/>
</dbReference>
<dbReference type="Pfam" id="PF18879">
    <property type="entry name" value="EspA_EspE"/>
    <property type="match status" value="1"/>
</dbReference>
<accession>A0A7I7U0C2</accession>
<evidence type="ECO:0000259" key="2">
    <source>
        <dbReference type="Pfam" id="PF18879"/>
    </source>
</evidence>
<name>A0A7I7U0C2_MYCPF</name>
<protein>
    <recommendedName>
        <fullName evidence="2">ESX-1 secretion-associated protein EspA/EspE-like domain-containing protein</fullName>
    </recommendedName>
</protein>
<dbReference type="Proteomes" id="UP000466554">
    <property type="component" value="Chromosome"/>
</dbReference>
<proteinExistence type="predicted"/>
<feature type="compositionally biased region" description="Basic and acidic residues" evidence="1">
    <location>
        <begin position="274"/>
        <end position="287"/>
    </location>
</feature>
<evidence type="ECO:0000256" key="1">
    <source>
        <dbReference type="SAM" id="MobiDB-lite"/>
    </source>
</evidence>
<dbReference type="InterPro" id="IPR043796">
    <property type="entry name" value="ESX-1_EspA/EspE-like"/>
</dbReference>
<organism evidence="3 4">
    <name type="scientific">Mycolicibacterium parafortuitum</name>
    <name type="common">Mycobacterium parafortuitum</name>
    <dbReference type="NCBI Taxonomy" id="39692"/>
    <lineage>
        <taxon>Bacteria</taxon>
        <taxon>Bacillati</taxon>
        <taxon>Actinomycetota</taxon>
        <taxon>Actinomycetes</taxon>
        <taxon>Mycobacteriales</taxon>
        <taxon>Mycobacteriaceae</taxon>
        <taxon>Mycolicibacterium</taxon>
    </lineage>
</organism>
<sequence>MGTAKDLMDIGDGVRSAVTDAPSLVGNIATGDVHGAVTDGRNLLGDVTGVAQGLHHLGVHLGQVPARYLGAMAKLADSAILAAAQLVIESEKALTGSGDPDAGGGLGRSADRLEHVLKTVVRAAPQQDQWDGSAAEAYRAANDAHRRSVSATQTADTAIAAILGREADQVIRTRRTLDETSQYLYDFGLTTAWMNFVPPLAPAKAALDMAAAAAALGVTTLSMQDLAGTSLHSARQILRAKEAYHEALTTIRDTAGTTERDDDTSGLCGTLIPQKDDLADRPSRIADPDTYTIPDIDFPWGPPATPYTKAPAPQTSSRATRPRPPGIPPGTGAGRAPLRDAATTPRRKGPDDKPPAQPQRSDPPSRRSRP</sequence>
<dbReference type="AlphaFoldDB" id="A0A7I7U0C2"/>
<gene>
    <name evidence="3" type="ORF">MPRF_16970</name>
</gene>
<evidence type="ECO:0000313" key="3">
    <source>
        <dbReference type="EMBL" id="BBY74798.1"/>
    </source>
</evidence>
<dbReference type="RefSeq" id="WP_142407185.1">
    <property type="nucleotide sequence ID" value="NZ_AP022598.1"/>
</dbReference>